<evidence type="ECO:0000313" key="3">
    <source>
        <dbReference type="Proteomes" id="UP001320159"/>
    </source>
</evidence>
<organism evidence="2 3">
    <name type="scientific">Methanooceanicella nereidis</name>
    <dbReference type="NCBI Taxonomy" id="2052831"/>
    <lineage>
        <taxon>Archaea</taxon>
        <taxon>Methanobacteriati</taxon>
        <taxon>Methanobacteriota</taxon>
        <taxon>Stenosarchaea group</taxon>
        <taxon>Methanomicrobia</taxon>
        <taxon>Methanocellales</taxon>
        <taxon>Methanocellaceae</taxon>
        <taxon>Methanooceanicella</taxon>
    </lineage>
</organism>
<dbReference type="RefSeq" id="WP_230739856.1">
    <property type="nucleotide sequence ID" value="NZ_PGCK01000001.1"/>
</dbReference>
<name>A0AAP2W400_9EURY</name>
<sequence>MIRNILKRITSLSLLLAFSILLTAASSYCSALEERVGIIEGLVISEDIDRVDTAKVTVWQCIYNGDTGAYKNIKIAEIDMNPQFTGPGRKGEKGSFTFENVPSGLYNITAEKNGHMGYKIINFDARRLFENTYIVITGYNTSTYVAHVHEEGPVTTFQVDSRTSTLVAIGLIIMISYFNNRKKRA</sequence>
<keyword evidence="3" id="KW-1185">Reference proteome</keyword>
<comment type="caution">
    <text evidence="2">The sequence shown here is derived from an EMBL/GenBank/DDBJ whole genome shotgun (WGS) entry which is preliminary data.</text>
</comment>
<feature type="transmembrane region" description="Helical" evidence="1">
    <location>
        <begin position="163"/>
        <end position="180"/>
    </location>
</feature>
<gene>
    <name evidence="2" type="ORF">CUJ83_01655</name>
</gene>
<keyword evidence="1" id="KW-0812">Transmembrane</keyword>
<keyword evidence="1" id="KW-1133">Transmembrane helix</keyword>
<dbReference type="Proteomes" id="UP001320159">
    <property type="component" value="Unassembled WGS sequence"/>
</dbReference>
<accession>A0AAP2W400</accession>
<protein>
    <recommendedName>
        <fullName evidence="4">Carboxypeptidase regulatory-like domain-containing protein</fullName>
    </recommendedName>
</protein>
<dbReference type="EMBL" id="PGCK01000001">
    <property type="protein sequence ID" value="MCD1293700.1"/>
    <property type="molecule type" value="Genomic_DNA"/>
</dbReference>
<evidence type="ECO:0000256" key="1">
    <source>
        <dbReference type="SAM" id="Phobius"/>
    </source>
</evidence>
<dbReference type="AlphaFoldDB" id="A0AAP2W400"/>
<evidence type="ECO:0000313" key="2">
    <source>
        <dbReference type="EMBL" id="MCD1293700.1"/>
    </source>
</evidence>
<evidence type="ECO:0008006" key="4">
    <source>
        <dbReference type="Google" id="ProtNLM"/>
    </source>
</evidence>
<reference evidence="2 3" key="1">
    <citation type="submission" date="2017-11" db="EMBL/GenBank/DDBJ databases">
        <title>Isolation and Characterization of Family Methanocellaceae Species from Potential Methane Hydrate Area Offshore Southwestern Taiwan.</title>
        <authorList>
            <person name="Zhang W.-L."/>
            <person name="Chen W.-C."/>
            <person name="Lai M.-C."/>
            <person name="Chen S.-C."/>
        </authorList>
    </citation>
    <scope>NUCLEOTIDE SEQUENCE [LARGE SCALE GENOMIC DNA]</scope>
    <source>
        <strain evidence="2 3">CWC-04</strain>
    </source>
</reference>
<proteinExistence type="predicted"/>
<keyword evidence="1" id="KW-0472">Membrane</keyword>